<dbReference type="PROSITE" id="PS51198">
    <property type="entry name" value="UVRD_HELICASE_ATP_BIND"/>
    <property type="match status" value="1"/>
</dbReference>
<evidence type="ECO:0000256" key="7">
    <source>
        <dbReference type="ARBA" id="ARBA00022839"/>
    </source>
</evidence>
<evidence type="ECO:0000256" key="16">
    <source>
        <dbReference type="PROSITE-ProRule" id="PRU00560"/>
    </source>
</evidence>
<dbReference type="Gene3D" id="3.90.320.10">
    <property type="match status" value="1"/>
</dbReference>
<evidence type="ECO:0000256" key="17">
    <source>
        <dbReference type="SAM" id="MobiDB-lite"/>
    </source>
</evidence>
<comment type="subunit">
    <text evidence="15">Heterotrimer of RecB, RecC and RecD. All subunits contribute to DNA-binding. Interacts with RecA.</text>
</comment>
<name>A0A917S5S2_9ACTN</name>
<dbReference type="EC" id="3.1.11.5" evidence="15"/>
<keyword evidence="3 15" id="KW-0547">Nucleotide-binding</keyword>
<dbReference type="Proteomes" id="UP000613840">
    <property type="component" value="Unassembled WGS sequence"/>
</dbReference>
<feature type="binding site" evidence="15">
    <location>
        <position position="1039"/>
    </location>
    <ligand>
        <name>Mg(2+)</name>
        <dbReference type="ChEBI" id="CHEBI:18420"/>
    </ligand>
</feature>
<keyword evidence="9 15" id="KW-0460">Magnesium</keyword>
<comment type="function">
    <text evidence="15">A helicase/nuclease that prepares dsDNA breaks (DSB) for recombinational DNA repair. Binds to DSBs and unwinds DNA via a highly rapid and processive ATP-dependent bidirectional helicase activity. Unwinds dsDNA until it encounters a Chi (crossover hotspot instigator) sequence from the 3' direction. Cuts ssDNA a few nucleotides 3' to the Chi site. The properties and activities of the enzyme are changed at Chi. The Chi-altered holoenzyme produces a long 3'-ssDNA overhang and facilitates RecA-binding to the ssDNA for homologous DNA recombination and repair. Holoenzyme degrades any linearized DNA that is unable to undergo homologous recombination. In the holoenzyme this subunit contributes ATPase, 3'-5' helicase, exonuclease activity and loads RecA onto ssDNA.</text>
</comment>
<dbReference type="Gene3D" id="3.40.50.300">
    <property type="entry name" value="P-loop containing nucleotide triphosphate hydrolases"/>
    <property type="match status" value="2"/>
</dbReference>
<keyword evidence="2 15" id="KW-0479">Metal-binding</keyword>
<dbReference type="InterPro" id="IPR011604">
    <property type="entry name" value="PDDEXK-like_dom_sf"/>
</dbReference>
<keyword evidence="10 15" id="KW-0238">DNA-binding</keyword>
<feature type="region of interest" description="Nuclease activity, interacts with RecD and RecA" evidence="15">
    <location>
        <begin position="817"/>
        <end position="1149"/>
    </location>
</feature>
<accession>A0A917S5S2</accession>
<dbReference type="InterPro" id="IPR014017">
    <property type="entry name" value="DNA_helicase_UvrD-like_C"/>
</dbReference>
<keyword evidence="7 15" id="KW-0269">Exonuclease</keyword>
<dbReference type="InterPro" id="IPR014016">
    <property type="entry name" value="UvrD-like_ATP-bd"/>
</dbReference>
<feature type="binding site" evidence="15">
    <location>
        <position position="1022"/>
    </location>
    <ligand>
        <name>Mg(2+)</name>
        <dbReference type="ChEBI" id="CHEBI:18420"/>
    </ligand>
</feature>
<dbReference type="InterPro" id="IPR038726">
    <property type="entry name" value="PDDEXK_AddAB-type"/>
</dbReference>
<evidence type="ECO:0000256" key="15">
    <source>
        <dbReference type="HAMAP-Rule" id="MF_01485"/>
    </source>
</evidence>
<keyword evidence="12 15" id="KW-0413">Isomerase</keyword>
<evidence type="ECO:0000256" key="3">
    <source>
        <dbReference type="ARBA" id="ARBA00022741"/>
    </source>
</evidence>
<evidence type="ECO:0000256" key="11">
    <source>
        <dbReference type="ARBA" id="ARBA00023204"/>
    </source>
</evidence>
<evidence type="ECO:0000313" key="21">
    <source>
        <dbReference type="Proteomes" id="UP000613840"/>
    </source>
</evidence>
<dbReference type="PANTHER" id="PTHR11070">
    <property type="entry name" value="UVRD / RECB / PCRA DNA HELICASE FAMILY MEMBER"/>
    <property type="match status" value="1"/>
</dbReference>
<reference evidence="20" key="1">
    <citation type="journal article" date="2014" name="Int. J. Syst. Evol. Microbiol.">
        <title>Complete genome sequence of Corynebacterium casei LMG S-19264T (=DSM 44701T), isolated from a smear-ripened cheese.</title>
        <authorList>
            <consortium name="US DOE Joint Genome Institute (JGI-PGF)"/>
            <person name="Walter F."/>
            <person name="Albersmeier A."/>
            <person name="Kalinowski J."/>
            <person name="Ruckert C."/>
        </authorList>
    </citation>
    <scope>NUCLEOTIDE SEQUENCE</scope>
    <source>
        <strain evidence="20">CGMCC 4.7306</strain>
    </source>
</reference>
<proteinExistence type="inferred from homology"/>
<dbReference type="InterPro" id="IPR027417">
    <property type="entry name" value="P-loop_NTPase"/>
</dbReference>
<dbReference type="GO" id="GO:0009338">
    <property type="term" value="C:exodeoxyribonuclease V complex"/>
    <property type="evidence" value="ECO:0007669"/>
    <property type="project" value="TreeGrafter"/>
</dbReference>
<keyword evidence="21" id="KW-1185">Reference proteome</keyword>
<evidence type="ECO:0000259" key="18">
    <source>
        <dbReference type="PROSITE" id="PS51198"/>
    </source>
</evidence>
<dbReference type="CDD" id="cd22352">
    <property type="entry name" value="RecB_C-like"/>
    <property type="match status" value="1"/>
</dbReference>
<dbReference type="SUPFAM" id="SSF52540">
    <property type="entry name" value="P-loop containing nucleoside triphosphate hydrolases"/>
    <property type="match status" value="1"/>
</dbReference>
<evidence type="ECO:0000256" key="5">
    <source>
        <dbReference type="ARBA" id="ARBA00022801"/>
    </source>
</evidence>
<comment type="domain">
    <text evidence="15">The C-terminal domain has nuclease activity and interacts with RecD. It interacts with RecA, facilitating its loading onto ssDNA.</text>
</comment>
<feature type="active site" description="For nuclease activity" evidence="15">
    <location>
        <position position="1039"/>
    </location>
</feature>
<comment type="similarity">
    <text evidence="15">Belongs to the helicase family. UvrD subfamily.</text>
</comment>
<dbReference type="InterPro" id="IPR011335">
    <property type="entry name" value="Restrct_endonuc-II-like"/>
</dbReference>
<feature type="region of interest" description="Disordered" evidence="17">
    <location>
        <begin position="833"/>
        <end position="877"/>
    </location>
</feature>
<feature type="binding site" evidence="15">
    <location>
        <position position="889"/>
    </location>
    <ligand>
        <name>Mg(2+)</name>
        <dbReference type="ChEBI" id="CHEBI:18420"/>
    </ligand>
</feature>
<evidence type="ECO:0000256" key="2">
    <source>
        <dbReference type="ARBA" id="ARBA00022723"/>
    </source>
</evidence>
<evidence type="ECO:0000256" key="12">
    <source>
        <dbReference type="ARBA" id="ARBA00023235"/>
    </source>
</evidence>
<keyword evidence="5 15" id="KW-0378">Hydrolase</keyword>
<dbReference type="GO" id="GO:0043138">
    <property type="term" value="F:3'-5' DNA helicase activity"/>
    <property type="evidence" value="ECO:0007669"/>
    <property type="project" value="UniProtKB-UniRule"/>
</dbReference>
<dbReference type="GO" id="GO:0000287">
    <property type="term" value="F:magnesium ion binding"/>
    <property type="evidence" value="ECO:0007669"/>
    <property type="project" value="UniProtKB-UniRule"/>
</dbReference>
<sequence length="1149" mass="125096">MTIAPPSAVEATPFDICGPLPTGTTVLEASAGTGKTYAIAALAARYIAAGEPLSELMMITFGRMATNELRLRIRERLAAVESALSHALDRDHEDDQGTAPADEVLALLCTGDQDELRVRHQRIRAALADFDSVMIATTHEYCQRMLDELGVLGDHEPDAVFTESLTDLVHEVAADVYLRRYAAAPFEPPFPFSSDKFGEVTAVSIATEVIGSEHVPLVPVPTDDTTLSEPAERYRFATDVREQFTIRKRRRRLYSYEDMLLRLRATLKDPVTGPAAVQRLRDRYRIVLIDEFQDTDPVQWDIIRTAFVGHSTVILIGDPKQAIYAFRGADVYSYLDAVGEAGSVGTLATNWRSDGGLVDALGTLMSGVTLGDPRIAVRPVAASHTERRLIAGDALAPPGMLEPVRIRYQPYDPAAESAESVDVLRPRITDDLVADISNLLAAGPQLRVNGDGRVRPGDIAVLVRRNKRAEEIAGALIRSGIPAVVLGAGSVFASESADHWLTLLTALEQPRQQQIRAVSLTPFVGWTMPRLATADEAALTGLSATIRRWSRVLAHRGVAALVETITSDEDLSRRILSDLGGERRLTDLRHIGQSLHATATAGQLGVGALIAWLRQRIDEARTQSTEERSRRLETDDQAVQILTVHGSKGLEFPIVYLPEIWDRWCPDDDGQLLRIHQSRTDGITRTPSADDLVLDVGGLTGAGRKDRAAQDRLESGGDDLRLAYVALTRAQVQVVAWWMDSRNTPGSALQRLLFRSRDGAGELADRYPVNTDPGSLALGPGFSIEPIGDRPVTSWRAPSRAEGALRLRTFDRELDLAWRRTSYTSLTAAAHGTEVSAAGVTSEPEPAKEDDETPAAETLADATARPPVDGPVSPMDGLPMGAAFGTVVHAIFERVDPQSGDLAATLRQIAADELAHLPAQEMTPQALADGVLPAWLTPLGPLADDLRLADIPVADRLSELTFELPLAGGSTPRDRDVRLGDVGDLLARTLPGGDPLSRYPELLAQPLLADQPLRGYLNGSIDAVLRIHGVSGPRYVVVDYKTNWLGDLDQRPLRVTAYSPDRLGEAMMHAHYPLQALLYSVALHRYLRWRQPGYSPDDHLGGMLYLFVRGMAGPDTPRIDGIPCGVFSWRPPSELIIELSQLLDGAAPR</sequence>
<keyword evidence="6 15" id="KW-0347">Helicase</keyword>
<dbReference type="PANTHER" id="PTHR11070:SF23">
    <property type="entry name" value="RECBCD ENZYME SUBUNIT RECB"/>
    <property type="match status" value="1"/>
</dbReference>
<dbReference type="GO" id="GO:0000724">
    <property type="term" value="P:double-strand break repair via homologous recombination"/>
    <property type="evidence" value="ECO:0007669"/>
    <property type="project" value="UniProtKB-UniRule"/>
</dbReference>
<organism evidence="20 21">
    <name type="scientific">Microlunatus endophyticus</name>
    <dbReference type="NCBI Taxonomy" id="1716077"/>
    <lineage>
        <taxon>Bacteria</taxon>
        <taxon>Bacillati</taxon>
        <taxon>Actinomycetota</taxon>
        <taxon>Actinomycetes</taxon>
        <taxon>Propionibacteriales</taxon>
        <taxon>Propionibacteriaceae</taxon>
        <taxon>Microlunatus</taxon>
    </lineage>
</organism>
<evidence type="ECO:0000256" key="1">
    <source>
        <dbReference type="ARBA" id="ARBA00022722"/>
    </source>
</evidence>
<dbReference type="Pfam" id="PF12705">
    <property type="entry name" value="PDDEXK_1"/>
    <property type="match status" value="1"/>
</dbReference>
<dbReference type="Pfam" id="PF00580">
    <property type="entry name" value="UvrD-helicase"/>
    <property type="match status" value="1"/>
</dbReference>
<dbReference type="GO" id="GO:0005524">
    <property type="term" value="F:ATP binding"/>
    <property type="evidence" value="ECO:0007669"/>
    <property type="project" value="UniProtKB-UniRule"/>
</dbReference>
<dbReference type="InterPro" id="IPR000212">
    <property type="entry name" value="DNA_helicase_UvrD/REP"/>
</dbReference>
<dbReference type="SUPFAM" id="SSF52980">
    <property type="entry name" value="Restriction endonuclease-like"/>
    <property type="match status" value="1"/>
</dbReference>
<comment type="catalytic activity">
    <reaction evidence="14 15">
        <text>ATP + H2O = ADP + phosphate + H(+)</text>
        <dbReference type="Rhea" id="RHEA:13065"/>
        <dbReference type="ChEBI" id="CHEBI:15377"/>
        <dbReference type="ChEBI" id="CHEBI:15378"/>
        <dbReference type="ChEBI" id="CHEBI:30616"/>
        <dbReference type="ChEBI" id="CHEBI:43474"/>
        <dbReference type="ChEBI" id="CHEBI:456216"/>
        <dbReference type="EC" id="5.6.2.4"/>
    </reaction>
</comment>
<keyword evidence="11 15" id="KW-0234">DNA repair</keyword>
<dbReference type="RefSeq" id="WP_188894393.1">
    <property type="nucleotide sequence ID" value="NZ_BMMZ01000002.1"/>
</dbReference>
<dbReference type="InterPro" id="IPR004586">
    <property type="entry name" value="RecB"/>
</dbReference>
<evidence type="ECO:0000256" key="4">
    <source>
        <dbReference type="ARBA" id="ARBA00022763"/>
    </source>
</evidence>
<keyword evidence="1 15" id="KW-0540">Nuclease</keyword>
<feature type="binding site" evidence="16">
    <location>
        <begin position="29"/>
        <end position="36"/>
    </location>
    <ligand>
        <name>ATP</name>
        <dbReference type="ChEBI" id="CHEBI:30616"/>
    </ligand>
</feature>
<comment type="catalytic activity">
    <reaction evidence="13 15">
        <text>Couples ATP hydrolysis with the unwinding of duplex DNA by translocating in the 3'-5' direction.</text>
        <dbReference type="EC" id="5.6.2.4"/>
    </reaction>
</comment>
<evidence type="ECO:0000256" key="9">
    <source>
        <dbReference type="ARBA" id="ARBA00022842"/>
    </source>
</evidence>
<feature type="domain" description="UvrD-like helicase C-terminal" evidence="19">
    <location>
        <begin position="380"/>
        <end position="649"/>
    </location>
</feature>
<dbReference type="GO" id="GO:0003677">
    <property type="term" value="F:DNA binding"/>
    <property type="evidence" value="ECO:0007669"/>
    <property type="project" value="UniProtKB-UniRule"/>
</dbReference>
<dbReference type="GO" id="GO:0008854">
    <property type="term" value="F:exodeoxyribonuclease V activity"/>
    <property type="evidence" value="ECO:0007669"/>
    <property type="project" value="UniProtKB-EC"/>
</dbReference>
<evidence type="ECO:0000313" key="20">
    <source>
        <dbReference type="EMBL" id="GGL56607.1"/>
    </source>
</evidence>
<dbReference type="EC" id="5.6.2.4" evidence="15"/>
<gene>
    <name evidence="15 20" type="primary">recB</name>
    <name evidence="20" type="ORF">GCM10011575_13840</name>
</gene>
<comment type="caution">
    <text evidence="20">The sequence shown here is derived from an EMBL/GenBank/DDBJ whole genome shotgun (WGS) entry which is preliminary data.</text>
</comment>
<evidence type="ECO:0000256" key="14">
    <source>
        <dbReference type="ARBA" id="ARBA00048988"/>
    </source>
</evidence>
<comment type="cofactor">
    <cofactor evidence="15">
        <name>Mg(2+)</name>
        <dbReference type="ChEBI" id="CHEBI:18420"/>
    </cofactor>
    <text evidence="15">Binds 1 Mg(2+) ion per subunit.</text>
</comment>
<evidence type="ECO:0000259" key="19">
    <source>
        <dbReference type="PROSITE" id="PS51217"/>
    </source>
</evidence>
<protein>
    <recommendedName>
        <fullName evidence="15">RecBCD enzyme subunit RecB</fullName>
        <ecNumber evidence="15">3.1.11.5</ecNumber>
        <ecNumber evidence="15">5.6.2.4</ecNumber>
    </recommendedName>
    <alternativeName>
        <fullName evidence="15">DNA 3'-5' helicase subunit RecB</fullName>
    </alternativeName>
    <alternativeName>
        <fullName evidence="15">Exonuclease V subunit RecB</fullName>
        <shortName evidence="15">ExoV subunit RecB</shortName>
    </alternativeName>
    <alternativeName>
        <fullName evidence="15">Helicase/nuclease RecBCD subunit RecB</fullName>
    </alternativeName>
</protein>
<evidence type="ECO:0000256" key="10">
    <source>
        <dbReference type="ARBA" id="ARBA00023125"/>
    </source>
</evidence>
<keyword evidence="8 15" id="KW-0067">ATP-binding</keyword>
<comment type="catalytic activity">
    <reaction evidence="15">
        <text>Exonucleolytic cleavage (in the presence of ATP) in either 5'- to 3'- or 3'- to 5'-direction to yield 5'-phosphooligonucleotides.</text>
        <dbReference type="EC" id="3.1.11.5"/>
    </reaction>
</comment>
<evidence type="ECO:0000256" key="8">
    <source>
        <dbReference type="ARBA" id="ARBA00022840"/>
    </source>
</evidence>
<feature type="domain" description="UvrD-like helicase ATP-binding" evidence="18">
    <location>
        <begin position="8"/>
        <end position="354"/>
    </location>
</feature>
<reference evidence="20" key="2">
    <citation type="submission" date="2020-09" db="EMBL/GenBank/DDBJ databases">
        <authorList>
            <person name="Sun Q."/>
            <person name="Zhou Y."/>
        </authorList>
    </citation>
    <scope>NUCLEOTIDE SEQUENCE</scope>
    <source>
        <strain evidence="20">CGMCC 4.7306</strain>
    </source>
</reference>
<keyword evidence="4 15" id="KW-0227">DNA damage</keyword>
<comment type="domain">
    <text evidence="15">The N-terminal DNA-binding domain is a ssDNA-dependent ATPase and has ATP-dependent 3'-5' helicase function. This domain interacts with RecC.</text>
</comment>
<feature type="region of interest" description="DNA-binding and helicase activity, interacts with RecC" evidence="15">
    <location>
        <begin position="1"/>
        <end position="791"/>
    </location>
</feature>
<dbReference type="Gene3D" id="1.10.486.10">
    <property type="entry name" value="PCRA, domain 4"/>
    <property type="match status" value="1"/>
</dbReference>
<comment type="miscellaneous">
    <text evidence="15">In the RecBCD complex, RecB has a slow 3'-5' helicase, an exonuclease activity and loads RecA onto ssDNA, RecD has a fast 5'-3' helicase activity, while RecC stimulates the ATPase and processivity of the RecB helicase and contributes to recognition of the Chi site.</text>
</comment>
<dbReference type="HAMAP" id="MF_01485">
    <property type="entry name" value="RecB"/>
    <property type="match status" value="1"/>
</dbReference>
<dbReference type="EMBL" id="BMMZ01000002">
    <property type="protein sequence ID" value="GGL56607.1"/>
    <property type="molecule type" value="Genomic_DNA"/>
</dbReference>
<dbReference type="GO" id="GO:0005829">
    <property type="term" value="C:cytosol"/>
    <property type="evidence" value="ECO:0007669"/>
    <property type="project" value="TreeGrafter"/>
</dbReference>
<evidence type="ECO:0000256" key="13">
    <source>
        <dbReference type="ARBA" id="ARBA00034617"/>
    </source>
</evidence>
<dbReference type="AlphaFoldDB" id="A0A917S5S2"/>
<dbReference type="Pfam" id="PF13361">
    <property type="entry name" value="UvrD_C"/>
    <property type="match status" value="1"/>
</dbReference>
<dbReference type="PROSITE" id="PS51217">
    <property type="entry name" value="UVRD_HELICASE_CTER"/>
    <property type="match status" value="1"/>
</dbReference>
<evidence type="ECO:0000256" key="6">
    <source>
        <dbReference type="ARBA" id="ARBA00022806"/>
    </source>
</evidence>